<dbReference type="GO" id="GO:0004523">
    <property type="term" value="F:RNA-DNA hybrid ribonuclease activity"/>
    <property type="evidence" value="ECO:0007669"/>
    <property type="project" value="InterPro"/>
</dbReference>
<dbReference type="InterPro" id="IPR036397">
    <property type="entry name" value="RNaseH_sf"/>
</dbReference>
<dbReference type="PANTHER" id="PTHR33481:SF1">
    <property type="entry name" value="ENDONUCLEASE_EXONUCLEASE_PHOSPHATASE DOMAIN-CONTAINING PROTEIN-RELATED"/>
    <property type="match status" value="1"/>
</dbReference>
<dbReference type="InterPro" id="IPR043502">
    <property type="entry name" value="DNA/RNA_pol_sf"/>
</dbReference>
<dbReference type="InterPro" id="IPR002156">
    <property type="entry name" value="RNaseH_domain"/>
</dbReference>
<organism evidence="3 4">
    <name type="scientific">Plakobranchus ocellatus</name>
    <dbReference type="NCBI Taxonomy" id="259542"/>
    <lineage>
        <taxon>Eukaryota</taxon>
        <taxon>Metazoa</taxon>
        <taxon>Spiralia</taxon>
        <taxon>Lophotrochozoa</taxon>
        <taxon>Mollusca</taxon>
        <taxon>Gastropoda</taxon>
        <taxon>Heterobranchia</taxon>
        <taxon>Euthyneura</taxon>
        <taxon>Panpulmonata</taxon>
        <taxon>Sacoglossa</taxon>
        <taxon>Placobranchoidea</taxon>
        <taxon>Plakobranchidae</taxon>
        <taxon>Plakobranchus</taxon>
    </lineage>
</organism>
<dbReference type="PROSITE" id="PS50879">
    <property type="entry name" value="RNASE_H_1"/>
    <property type="match status" value="1"/>
</dbReference>
<dbReference type="EMBL" id="BLXT01000876">
    <property type="protein sequence ID" value="GFN81085.1"/>
    <property type="molecule type" value="Genomic_DNA"/>
</dbReference>
<dbReference type="SUPFAM" id="SSF53098">
    <property type="entry name" value="Ribonuclease H-like"/>
    <property type="match status" value="1"/>
</dbReference>
<sequence length="608" mass="69475">MFSSSYHQENGVPQGSILSPMLFNLKINNIINSVSKHVNSSLFVVDFAIYAEGKHLQHLERTIQLCINNVQKWVSENGFRFSVSKTTCVHFHRQRIYTEPALHLDGQPIPVRGEAKFLGVVFDSKLNFSSHVKYLKEKCLKALNLLRVVGHTDWGADRATLLKLYRTLVRSRLDYGSVIYGSAKKHVLRALDPIHHQGLRIALGAFRTTPIKSLYAEAGEPSLELRRMKLAFNYVLKLKSLPRNPCHDVIFETPLSDFSSVTKSEPNLVANTFEHFKNANISLNIIDNLHVQCPPPWEEHNITVDISLTKQNKENTSEVAYQKEFFRIKEIFSNHYAVFTDGSKLEEKVAAAAYFPEHPDRSKATRLRDGASVFSAELEGIALALTEIKKLTKYHKNFVIYSDSLSALQAIQSKNFKVIDIRRLYNVIRKFPPNVHISFVWIPAHVGIQGNENVDKLAKAALNRASCSGKFICYSDLKPKINSYINSVWQRDWDAEGANKLHEVFPNLGEDLHRRGEGAGRKLETAMCRLRVGHTWLTQSYLLKNEQQPFCFACDSLYTVRHISIECPDFQDTRRKYFSVTDLYRLFREVNPSRIVGYLKDLGVYGKI</sequence>
<evidence type="ECO:0000259" key="1">
    <source>
        <dbReference type="PROSITE" id="PS50878"/>
    </source>
</evidence>
<keyword evidence="4" id="KW-1185">Reference proteome</keyword>
<evidence type="ECO:0000259" key="2">
    <source>
        <dbReference type="PROSITE" id="PS50879"/>
    </source>
</evidence>
<name>A0AAV3YFB6_9GAST</name>
<dbReference type="PROSITE" id="PS50878">
    <property type="entry name" value="RT_POL"/>
    <property type="match status" value="1"/>
</dbReference>
<reference evidence="3 4" key="1">
    <citation type="journal article" date="2021" name="Elife">
        <title>Chloroplast acquisition without the gene transfer in kleptoplastic sea slugs, Plakobranchus ocellatus.</title>
        <authorList>
            <person name="Maeda T."/>
            <person name="Takahashi S."/>
            <person name="Yoshida T."/>
            <person name="Shimamura S."/>
            <person name="Takaki Y."/>
            <person name="Nagai Y."/>
            <person name="Toyoda A."/>
            <person name="Suzuki Y."/>
            <person name="Arimoto A."/>
            <person name="Ishii H."/>
            <person name="Satoh N."/>
            <person name="Nishiyama T."/>
            <person name="Hasebe M."/>
            <person name="Maruyama T."/>
            <person name="Minagawa J."/>
            <person name="Obokata J."/>
            <person name="Shigenobu S."/>
        </authorList>
    </citation>
    <scope>NUCLEOTIDE SEQUENCE [LARGE SCALE GENOMIC DNA]</scope>
</reference>
<dbReference type="InterPro" id="IPR000477">
    <property type="entry name" value="RT_dom"/>
</dbReference>
<proteinExistence type="predicted"/>
<feature type="domain" description="Reverse transcriptase" evidence="1">
    <location>
        <begin position="1"/>
        <end position="122"/>
    </location>
</feature>
<accession>A0AAV3YFB6</accession>
<dbReference type="Pfam" id="PF00075">
    <property type="entry name" value="RNase_H"/>
    <property type="match status" value="1"/>
</dbReference>
<dbReference type="Gene3D" id="3.30.420.10">
    <property type="entry name" value="Ribonuclease H-like superfamily/Ribonuclease H"/>
    <property type="match status" value="1"/>
</dbReference>
<dbReference type="InterPro" id="IPR012337">
    <property type="entry name" value="RNaseH-like_sf"/>
</dbReference>
<protein>
    <submittedName>
        <fullName evidence="3">Pol-like protein</fullName>
    </submittedName>
</protein>
<gene>
    <name evidence="3" type="ORF">PoB_000759100</name>
</gene>
<evidence type="ECO:0000313" key="4">
    <source>
        <dbReference type="Proteomes" id="UP000735302"/>
    </source>
</evidence>
<dbReference type="GO" id="GO:0003676">
    <property type="term" value="F:nucleic acid binding"/>
    <property type="evidence" value="ECO:0007669"/>
    <property type="project" value="InterPro"/>
</dbReference>
<dbReference type="CDD" id="cd09276">
    <property type="entry name" value="Rnase_HI_RT_non_LTR"/>
    <property type="match status" value="1"/>
</dbReference>
<dbReference type="PANTHER" id="PTHR33481">
    <property type="entry name" value="REVERSE TRANSCRIPTASE"/>
    <property type="match status" value="1"/>
</dbReference>
<feature type="domain" description="RNase H type-1" evidence="2">
    <location>
        <begin position="332"/>
        <end position="463"/>
    </location>
</feature>
<dbReference type="Proteomes" id="UP000735302">
    <property type="component" value="Unassembled WGS sequence"/>
</dbReference>
<comment type="caution">
    <text evidence="3">The sequence shown here is derived from an EMBL/GenBank/DDBJ whole genome shotgun (WGS) entry which is preliminary data.</text>
</comment>
<dbReference type="Pfam" id="PF00078">
    <property type="entry name" value="RVT_1"/>
    <property type="match status" value="1"/>
</dbReference>
<evidence type="ECO:0000313" key="3">
    <source>
        <dbReference type="EMBL" id="GFN81085.1"/>
    </source>
</evidence>
<dbReference type="AlphaFoldDB" id="A0AAV3YFB6"/>
<dbReference type="GO" id="GO:0006259">
    <property type="term" value="P:DNA metabolic process"/>
    <property type="evidence" value="ECO:0007669"/>
    <property type="project" value="UniProtKB-ARBA"/>
</dbReference>
<dbReference type="SUPFAM" id="SSF56672">
    <property type="entry name" value="DNA/RNA polymerases"/>
    <property type="match status" value="1"/>
</dbReference>